<keyword evidence="1" id="KW-0812">Transmembrane</keyword>
<dbReference type="InterPro" id="IPR024515">
    <property type="entry name" value="DUF3397"/>
</dbReference>
<keyword evidence="1" id="KW-1133">Transmembrane helix</keyword>
<gene>
    <name evidence="2" type="ORF">U473_06990</name>
</gene>
<accession>A0A135L444</accession>
<evidence type="ECO:0000256" key="1">
    <source>
        <dbReference type="SAM" id="Phobius"/>
    </source>
</evidence>
<dbReference type="Proteomes" id="UP000070352">
    <property type="component" value="Unassembled WGS sequence"/>
</dbReference>
<dbReference type="STRING" id="1413211.U473_06990"/>
<feature type="transmembrane region" description="Helical" evidence="1">
    <location>
        <begin position="103"/>
        <end position="121"/>
    </location>
</feature>
<dbReference type="EMBL" id="LSKU01000001">
    <property type="protein sequence ID" value="KXG43785.1"/>
    <property type="molecule type" value="Genomic_DNA"/>
</dbReference>
<reference evidence="2 3" key="1">
    <citation type="submission" date="2016-02" db="EMBL/GenBank/DDBJ databases">
        <title>Draft Genome for Tepidibacillus decaturensis nov. sp. Strain Z9, an Anaerobic, Moderately Thermophilic and Heterotrophic Bacterium from Deep Subsurface of the Illinois Basin, USA.</title>
        <authorList>
            <person name="Dong Y."/>
            <person name="Chang J.Y."/>
            <person name="Sanford R."/>
            <person name="Fouke B.W."/>
        </authorList>
    </citation>
    <scope>NUCLEOTIDE SEQUENCE [LARGE SCALE GENOMIC DNA]</scope>
    <source>
        <strain evidence="2 3">Z9</strain>
    </source>
</reference>
<comment type="caution">
    <text evidence="2">The sequence shown here is derived from an EMBL/GenBank/DDBJ whole genome shotgun (WGS) entry which is preliminary data.</text>
</comment>
<evidence type="ECO:0008006" key="4">
    <source>
        <dbReference type="Google" id="ProtNLM"/>
    </source>
</evidence>
<dbReference type="Pfam" id="PF11877">
    <property type="entry name" value="DUF3397"/>
    <property type="match status" value="1"/>
</dbReference>
<sequence>MGVFIKTYALIATVPFISFFLIYYLMVFMGKEKKHAFNWAFHSTTILLFSAVSAQIKFIFQLKQGFWWVFFWVLFLITSIGFLQWKIKRKISLRKIMIATSKLSFILFSIAYILFFVIGLFCT</sequence>
<evidence type="ECO:0000313" key="2">
    <source>
        <dbReference type="EMBL" id="KXG43785.1"/>
    </source>
</evidence>
<keyword evidence="3" id="KW-1185">Reference proteome</keyword>
<feature type="transmembrane region" description="Helical" evidence="1">
    <location>
        <begin position="6"/>
        <end position="27"/>
    </location>
</feature>
<dbReference type="AlphaFoldDB" id="A0A135L444"/>
<keyword evidence="1" id="KW-0472">Membrane</keyword>
<name>A0A135L444_9BACI</name>
<dbReference type="OrthoDB" id="2353183at2"/>
<proteinExistence type="predicted"/>
<feature type="transmembrane region" description="Helical" evidence="1">
    <location>
        <begin position="66"/>
        <end position="83"/>
    </location>
</feature>
<organism evidence="2 3">
    <name type="scientific">Tepidibacillus decaturensis</name>
    <dbReference type="NCBI Taxonomy" id="1413211"/>
    <lineage>
        <taxon>Bacteria</taxon>
        <taxon>Bacillati</taxon>
        <taxon>Bacillota</taxon>
        <taxon>Bacilli</taxon>
        <taxon>Bacillales</taxon>
        <taxon>Bacillaceae</taxon>
        <taxon>Tepidibacillus</taxon>
    </lineage>
</organism>
<evidence type="ECO:0000313" key="3">
    <source>
        <dbReference type="Proteomes" id="UP000070352"/>
    </source>
</evidence>
<protein>
    <recommendedName>
        <fullName evidence="4">DUF3397 domain-containing protein</fullName>
    </recommendedName>
</protein>